<accession>W4QF32</accession>
<proteinExistence type="predicted"/>
<dbReference type="EMBL" id="BAUU01000013">
    <property type="protein sequence ID" value="GAE30686.1"/>
    <property type="molecule type" value="Genomic_DNA"/>
</dbReference>
<comment type="caution">
    <text evidence="1">The sequence shown here is derived from an EMBL/GenBank/DDBJ whole genome shotgun (WGS) entry which is preliminary data.</text>
</comment>
<dbReference type="GO" id="GO:0003678">
    <property type="term" value="F:DNA helicase activity"/>
    <property type="evidence" value="ECO:0007669"/>
    <property type="project" value="InterPro"/>
</dbReference>
<dbReference type="Gene3D" id="1.10.860.10">
    <property type="entry name" value="DNAb Helicase, Chain A"/>
    <property type="match status" value="1"/>
</dbReference>
<protein>
    <submittedName>
        <fullName evidence="1">DNA primase</fullName>
    </submittedName>
</protein>
<dbReference type="InterPro" id="IPR036185">
    <property type="entry name" value="DNA_heli_DnaB-like_N_sf"/>
</dbReference>
<dbReference type="AlphaFoldDB" id="W4QF32"/>
<dbReference type="InterPro" id="IPR016136">
    <property type="entry name" value="DNA_helicase_N/primase_C"/>
</dbReference>
<keyword evidence="2" id="KW-1185">Reference proteome</keyword>
<name>W4QF32_9BACI</name>
<reference evidence="1" key="1">
    <citation type="journal article" date="2014" name="Genome Announc.">
        <title>Draft Genome Sequences of Three Alkaliphilic Bacillus Strains, Bacillus wakoensis JCM 9140T, Bacillus akibai JCM 9157T, and Bacillus hemicellulosilyticus JCM 9152T.</title>
        <authorList>
            <person name="Yuki M."/>
            <person name="Oshima K."/>
            <person name="Suda W."/>
            <person name="Oshida Y."/>
            <person name="Kitamura K."/>
            <person name="Iida T."/>
            <person name="Hattori M."/>
            <person name="Ohkuma M."/>
        </authorList>
    </citation>
    <scope>NUCLEOTIDE SEQUENCE [LARGE SCALE GENOMIC DNA]</scope>
    <source>
        <strain evidence="1">JCM 9152</strain>
    </source>
</reference>
<evidence type="ECO:0000313" key="2">
    <source>
        <dbReference type="Proteomes" id="UP000018895"/>
    </source>
</evidence>
<dbReference type="GO" id="GO:0006260">
    <property type="term" value="P:DNA replication"/>
    <property type="evidence" value="ECO:0007669"/>
    <property type="project" value="InterPro"/>
</dbReference>
<sequence>MFETKKLLPAYQNAERILLAHMIRDEHVAEVVQSRLGGAFNVDDHQALAAYLFAYYAKGYEADPSLFIQQLPDEQLTRLATELTMLSVNDDYDERELDDYMRLIETYPKRVEIHQKELEVKKEKDPIKAAMMLTEIQRLKQML</sequence>
<dbReference type="Proteomes" id="UP000018895">
    <property type="component" value="Unassembled WGS sequence"/>
</dbReference>
<dbReference type="GO" id="GO:0005524">
    <property type="term" value="F:ATP binding"/>
    <property type="evidence" value="ECO:0007669"/>
    <property type="project" value="InterPro"/>
</dbReference>
<gene>
    <name evidence="1" type="ORF">JCM9152_2102</name>
</gene>
<dbReference type="SUPFAM" id="SSF48024">
    <property type="entry name" value="N-terminal domain of DnaB helicase"/>
    <property type="match status" value="1"/>
</dbReference>
<organism evidence="1 2">
    <name type="scientific">Halalkalibacter hemicellulosilyticusJCM 9152</name>
    <dbReference type="NCBI Taxonomy" id="1236971"/>
    <lineage>
        <taxon>Bacteria</taxon>
        <taxon>Bacillati</taxon>
        <taxon>Bacillota</taxon>
        <taxon>Bacilli</taxon>
        <taxon>Bacillales</taxon>
        <taxon>Bacillaceae</taxon>
        <taxon>Halalkalibacter</taxon>
    </lineage>
</organism>
<evidence type="ECO:0000313" key="1">
    <source>
        <dbReference type="EMBL" id="GAE30686.1"/>
    </source>
</evidence>
<dbReference type="STRING" id="1236971.JCM9152_2102"/>